<feature type="transmembrane region" description="Helical" evidence="6">
    <location>
        <begin position="121"/>
        <end position="139"/>
    </location>
</feature>
<evidence type="ECO:0000256" key="2">
    <source>
        <dbReference type="ARBA" id="ARBA00007375"/>
    </source>
</evidence>
<dbReference type="AlphaFoldDB" id="A0A081NTE9"/>
<reference evidence="7 8" key="1">
    <citation type="submission" date="2014-06" db="EMBL/GenBank/DDBJ databases">
        <title>Draft genome sequence of Paenibacillus sp. MSt1.</title>
        <authorList>
            <person name="Aw Y.K."/>
            <person name="Ong K.S."/>
            <person name="Gan H.M."/>
            <person name="Lee S.M."/>
        </authorList>
    </citation>
    <scope>NUCLEOTIDE SEQUENCE [LARGE SCALE GENOMIC DNA]</scope>
    <source>
        <strain evidence="7 8">MSt1</strain>
    </source>
</reference>
<evidence type="ECO:0000313" key="7">
    <source>
        <dbReference type="EMBL" id="KEQ21722.1"/>
    </source>
</evidence>
<evidence type="ECO:0000256" key="3">
    <source>
        <dbReference type="ARBA" id="ARBA00022692"/>
    </source>
</evidence>
<keyword evidence="3 6" id="KW-0812">Transmembrane</keyword>
<evidence type="ECO:0000313" key="8">
    <source>
        <dbReference type="Proteomes" id="UP000028123"/>
    </source>
</evidence>
<feature type="transmembrane region" description="Helical" evidence="6">
    <location>
        <begin position="62"/>
        <end position="81"/>
    </location>
</feature>
<dbReference type="OrthoDB" id="153043at2"/>
<accession>A0A081NTE9</accession>
<dbReference type="GO" id="GO:0016020">
    <property type="term" value="C:membrane"/>
    <property type="evidence" value="ECO:0007669"/>
    <property type="project" value="UniProtKB-SubCell"/>
</dbReference>
<dbReference type="PANTHER" id="PTHR31885">
    <property type="entry name" value="GH04784P"/>
    <property type="match status" value="1"/>
</dbReference>
<feature type="transmembrane region" description="Helical" evidence="6">
    <location>
        <begin position="88"/>
        <end position="109"/>
    </location>
</feature>
<dbReference type="Pfam" id="PF07947">
    <property type="entry name" value="YhhN"/>
    <property type="match status" value="1"/>
</dbReference>
<comment type="caution">
    <text evidence="7">The sequence shown here is derived from an EMBL/GenBank/DDBJ whole genome shotgun (WGS) entry which is preliminary data.</text>
</comment>
<organism evidence="7 8">
    <name type="scientific">Paenibacillus tyrfis</name>
    <dbReference type="NCBI Taxonomy" id="1501230"/>
    <lineage>
        <taxon>Bacteria</taxon>
        <taxon>Bacillati</taxon>
        <taxon>Bacillota</taxon>
        <taxon>Bacilli</taxon>
        <taxon>Bacillales</taxon>
        <taxon>Paenibacillaceae</taxon>
        <taxon>Paenibacillus</taxon>
    </lineage>
</organism>
<dbReference type="PANTHER" id="PTHR31885:SF6">
    <property type="entry name" value="GH04784P"/>
    <property type="match status" value="1"/>
</dbReference>
<gene>
    <name evidence="7" type="ORF">ET33_34010</name>
</gene>
<feature type="transmembrane region" description="Helical" evidence="6">
    <location>
        <begin position="29"/>
        <end position="50"/>
    </location>
</feature>
<evidence type="ECO:0000256" key="4">
    <source>
        <dbReference type="ARBA" id="ARBA00022989"/>
    </source>
</evidence>
<dbReference type="InterPro" id="IPR012506">
    <property type="entry name" value="TMEM86B-like"/>
</dbReference>
<keyword evidence="5 6" id="KW-0472">Membrane</keyword>
<dbReference type="GO" id="GO:0016787">
    <property type="term" value="F:hydrolase activity"/>
    <property type="evidence" value="ECO:0007669"/>
    <property type="project" value="TreeGrafter"/>
</dbReference>
<feature type="transmembrane region" description="Helical" evidence="6">
    <location>
        <begin position="210"/>
        <end position="228"/>
    </location>
</feature>
<name>A0A081NTE9_9BACL</name>
<comment type="similarity">
    <text evidence="2">Belongs to the TMEM86 family.</text>
</comment>
<protein>
    <recommendedName>
        <fullName evidence="9">Lysoplasmalogenase</fullName>
    </recommendedName>
</protein>
<dbReference type="RefSeq" id="WP_036693656.1">
    <property type="nucleotide sequence ID" value="NZ_JNVM01000065.1"/>
</dbReference>
<keyword evidence="4 6" id="KW-1133">Transmembrane helix</keyword>
<evidence type="ECO:0000256" key="6">
    <source>
        <dbReference type="SAM" id="Phobius"/>
    </source>
</evidence>
<feature type="transmembrane region" description="Helical" evidence="6">
    <location>
        <begin position="151"/>
        <end position="171"/>
    </location>
</feature>
<evidence type="ECO:0008006" key="9">
    <source>
        <dbReference type="Google" id="ProtNLM"/>
    </source>
</evidence>
<evidence type="ECO:0000256" key="1">
    <source>
        <dbReference type="ARBA" id="ARBA00004141"/>
    </source>
</evidence>
<sequence length="229" mass="24771">MGIALVQVVLFAWGLWMARRRAASGEDGLILPLWARVLLSLSLVAAAFVIWRSDPASPYGEWVFWGMLMSFLGDLSMAGVIPWPQRLIGGMLTFAVAQSFYMMAFIQMMAASGGGAGGSGLWIGVAGYGLLLVVGWLFFIRNPRKQAILNYGALGYGLWVGGMACLALDLAMMLGGVWWLTAVGGLIFVLSDLLIGVTDVGGYRMKHKEIWIWFTYVAGQMAIIYAAAG</sequence>
<feature type="transmembrane region" description="Helical" evidence="6">
    <location>
        <begin position="177"/>
        <end position="198"/>
    </location>
</feature>
<dbReference type="EMBL" id="JNVM01000065">
    <property type="protein sequence ID" value="KEQ21722.1"/>
    <property type="molecule type" value="Genomic_DNA"/>
</dbReference>
<keyword evidence="8" id="KW-1185">Reference proteome</keyword>
<proteinExistence type="inferred from homology"/>
<evidence type="ECO:0000256" key="5">
    <source>
        <dbReference type="ARBA" id="ARBA00023136"/>
    </source>
</evidence>
<dbReference type="Proteomes" id="UP000028123">
    <property type="component" value="Unassembled WGS sequence"/>
</dbReference>
<comment type="subcellular location">
    <subcellularLocation>
        <location evidence="1">Membrane</location>
        <topology evidence="1">Multi-pass membrane protein</topology>
    </subcellularLocation>
</comment>
<dbReference type="eggNOG" id="COG3714">
    <property type="taxonomic scope" value="Bacteria"/>
</dbReference>